<feature type="region of interest" description="Disordered" evidence="1">
    <location>
        <begin position="304"/>
        <end position="534"/>
    </location>
</feature>
<feature type="compositionally biased region" description="Low complexity" evidence="1">
    <location>
        <begin position="388"/>
        <end position="399"/>
    </location>
</feature>
<feature type="compositionally biased region" description="Polar residues" evidence="1">
    <location>
        <begin position="434"/>
        <end position="457"/>
    </location>
</feature>
<evidence type="ECO:0000313" key="4">
    <source>
        <dbReference type="Proteomes" id="UP000252139"/>
    </source>
</evidence>
<name>A0A367KBD0_RHIAZ</name>
<reference evidence="3 4" key="1">
    <citation type="journal article" date="2018" name="G3 (Bethesda)">
        <title>Phylogenetic and Phylogenomic Definition of Rhizopus Species.</title>
        <authorList>
            <person name="Gryganskyi A.P."/>
            <person name="Golan J."/>
            <person name="Dolatabadi S."/>
            <person name="Mondo S."/>
            <person name="Robb S."/>
            <person name="Idnurm A."/>
            <person name="Muszewska A."/>
            <person name="Steczkiewicz K."/>
            <person name="Masonjones S."/>
            <person name="Liao H.L."/>
            <person name="Gajdeczka M.T."/>
            <person name="Anike F."/>
            <person name="Vuek A."/>
            <person name="Anishchenko I.M."/>
            <person name="Voigt K."/>
            <person name="de Hoog G.S."/>
            <person name="Smith M.E."/>
            <person name="Heitman J."/>
            <person name="Vilgalys R."/>
            <person name="Stajich J.E."/>
        </authorList>
    </citation>
    <scope>NUCLEOTIDE SEQUENCE [LARGE SCALE GENOMIC DNA]</scope>
    <source>
        <strain evidence="3 4">CBS 357.93</strain>
    </source>
</reference>
<evidence type="ECO:0000256" key="1">
    <source>
        <dbReference type="SAM" id="MobiDB-lite"/>
    </source>
</evidence>
<dbReference type="InterPro" id="IPR035899">
    <property type="entry name" value="DBL_dom_sf"/>
</dbReference>
<gene>
    <name evidence="3" type="ORF">CU097_012450</name>
</gene>
<dbReference type="Proteomes" id="UP000252139">
    <property type="component" value="Unassembled WGS sequence"/>
</dbReference>
<dbReference type="GO" id="GO:0005085">
    <property type="term" value="F:guanyl-nucleotide exchange factor activity"/>
    <property type="evidence" value="ECO:0007669"/>
    <property type="project" value="InterPro"/>
</dbReference>
<feature type="compositionally biased region" description="Polar residues" evidence="1">
    <location>
        <begin position="339"/>
        <end position="351"/>
    </location>
</feature>
<dbReference type="OrthoDB" id="6244550at2759"/>
<proteinExistence type="predicted"/>
<keyword evidence="4" id="KW-1185">Reference proteome</keyword>
<dbReference type="PROSITE" id="PS50010">
    <property type="entry name" value="DH_2"/>
    <property type="match status" value="1"/>
</dbReference>
<dbReference type="SUPFAM" id="SSF48065">
    <property type="entry name" value="DBL homology domain (DH-domain)"/>
    <property type="match status" value="1"/>
</dbReference>
<organism evidence="3 4">
    <name type="scientific">Rhizopus azygosporus</name>
    <name type="common">Rhizopus microsporus var. azygosporus</name>
    <dbReference type="NCBI Taxonomy" id="86630"/>
    <lineage>
        <taxon>Eukaryota</taxon>
        <taxon>Fungi</taxon>
        <taxon>Fungi incertae sedis</taxon>
        <taxon>Mucoromycota</taxon>
        <taxon>Mucoromycotina</taxon>
        <taxon>Mucoromycetes</taxon>
        <taxon>Mucorales</taxon>
        <taxon>Mucorineae</taxon>
        <taxon>Rhizopodaceae</taxon>
        <taxon>Rhizopus</taxon>
    </lineage>
</organism>
<dbReference type="InterPro" id="IPR000219">
    <property type="entry name" value="DH_dom"/>
</dbReference>
<dbReference type="Gene3D" id="1.20.900.10">
    <property type="entry name" value="Dbl homology (DH) domain"/>
    <property type="match status" value="1"/>
</dbReference>
<feature type="compositionally biased region" description="Low complexity" evidence="1">
    <location>
        <begin position="473"/>
        <end position="506"/>
    </location>
</feature>
<evidence type="ECO:0000259" key="2">
    <source>
        <dbReference type="PROSITE" id="PS50010"/>
    </source>
</evidence>
<dbReference type="AlphaFoldDB" id="A0A367KBD0"/>
<accession>A0A367KBD0</accession>
<comment type="caution">
    <text evidence="3">The sequence shown here is derived from an EMBL/GenBank/DDBJ whole genome shotgun (WGS) entry which is preliminary data.</text>
</comment>
<dbReference type="STRING" id="86630.A0A367KBD0"/>
<protein>
    <recommendedName>
        <fullName evidence="2">DH domain-containing protein</fullName>
    </recommendedName>
</protein>
<evidence type="ECO:0000313" key="3">
    <source>
        <dbReference type="EMBL" id="RCH99542.1"/>
    </source>
</evidence>
<dbReference type="EMBL" id="PJQL01000116">
    <property type="protein sequence ID" value="RCH99542.1"/>
    <property type="molecule type" value="Genomic_DNA"/>
</dbReference>
<feature type="domain" description="DH" evidence="2">
    <location>
        <begin position="1"/>
        <end position="167"/>
    </location>
</feature>
<sequence>MTTELLEIEKAYLEKLNIINSELSPQWLKEQEDNSNLIELLNVFQDIQKVHTEIYNKLETLNEIDDGFVLYLIEEIKSAYSRYSDHFICNLSQCQDILCTPSIKQKLSDLNQHQQNEISLDTLFDAPLKQLIIYKSYFSEITNTLNPSTLLQANQLFDTLMNSIIRLDPIDTSNVVDLFTEKPILNYQLEPISKILFKHTFYCIELEEHVQVLLTKTHLVISTDNNHLLCPSILIDHVRVRSTQSDCNDEYWLQFLIQERKALTLKTSSKEDRDLWLVSTQPSAWSPLEQTVISRSRPKPIKTTDIFSFYNDPEGGISPLESSDEEDSTSDTKREEYTYSATPSDTMQKAITPSPPPLPQHSQVPDPTLNKPLPVRNHSLKQLPATPPETITTAETTTASQKKPSFMRSVLSVVGSPRLRKSQSITPLPRQAPITLNQSSVSLDRQTIPTPQRNSSLLDPAQQPRGSYLLHHQSSNSSFSSSQSSLATPPLSRSSSPGSSTPISRLQTPTSLSSAEDLEDQQRSTPPASPDMQLRNTIKQVIYRDDQCQVFHWKDESWYAVEDDQCVLEVRQTYSNRTCITIHMMNTRQMYLNAWILPDTSIQRISDTDINLTVQFGGVEDNYLFHCATKDSASQLDQVLQQVHLESAQLPMTDTVRGSPPLLDEPTQQEEDLEKSLKLALQCKCKLYIQSSSAKWSSFGSVHMKVSQHYTTKKMHMAIESHKGGKVTKLVSAMVQSRNVERLGPKRITFLFVNDKTSVVYMVQVREELTGDKIIEYLKEKNAENGW</sequence>